<dbReference type="EMBL" id="JAROCC010000002">
    <property type="protein sequence ID" value="MDN4606575.1"/>
    <property type="molecule type" value="Genomic_DNA"/>
</dbReference>
<accession>A0ABT8JN53</accession>
<name>A0ABT8JN53_9BACL</name>
<gene>
    <name evidence="1" type="ORF">P5G49_03685</name>
</gene>
<dbReference type="Pfam" id="PF06089">
    <property type="entry name" value="Asparaginase_II"/>
    <property type="match status" value="1"/>
</dbReference>
<dbReference type="PANTHER" id="PTHR42110:SF1">
    <property type="entry name" value="L-ASPARAGINASE, PUTATIVE (AFU_ORTHOLOGUE AFUA_3G11890)-RELATED"/>
    <property type="match status" value="1"/>
</dbReference>
<dbReference type="PANTHER" id="PTHR42110">
    <property type="entry name" value="L-ASPARAGINASE, PUTATIVE (AFU_ORTHOLOGUE AFUA_3G11890)-RELATED"/>
    <property type="match status" value="1"/>
</dbReference>
<protein>
    <submittedName>
        <fullName evidence="1">Asparaginase</fullName>
    </submittedName>
</protein>
<sequence length="336" mass="36741">MSEVLVNVERGPLVESMHRGSIAVVNAKGDVIARVGDMDNVIFARSSMKPLQTLPIIETGAADHFQFEDADLSLCCASHNGERQHTDRAASILSRIGLEVADLQCGTHPPRFQKAFEEVIREGKEITPIYNNCSGKHSGMLATAIHMNESVEDYYKVEHPVQQRILSVISELTDVPVDDIQIGIDGCGVPVHGVPLKNLALSFARMADPSELDESRRTSIDRVTKAMMNAPEMVGGTSRFCTDFMKHMGGRMFGKVGAEGVYCVGVPEVGIGIAVKIEDGNSRATNAVVLEILDQLKLLTEQEKKNLASYHFPELLNARKETIGSLRPAFSIRQTV</sequence>
<dbReference type="RefSeq" id="WP_301242102.1">
    <property type="nucleotide sequence ID" value="NZ_JAROCC010000002.1"/>
</dbReference>
<reference evidence="1" key="1">
    <citation type="submission" date="2023-03" db="EMBL/GenBank/DDBJ databases">
        <title>MT1 and MT2 Draft Genomes of Novel Species.</title>
        <authorList>
            <person name="Venkateswaran K."/>
        </authorList>
    </citation>
    <scope>NUCLEOTIDE SEQUENCE</scope>
    <source>
        <strain evidence="1">F6_3S_P_2</strain>
    </source>
</reference>
<keyword evidence="2" id="KW-1185">Reference proteome</keyword>
<dbReference type="InterPro" id="IPR010349">
    <property type="entry name" value="Asparaginase_II"/>
</dbReference>
<organism evidence="1 2">
    <name type="scientific">Sporosarcina highlanderae</name>
    <dbReference type="NCBI Taxonomy" id="3035916"/>
    <lineage>
        <taxon>Bacteria</taxon>
        <taxon>Bacillati</taxon>
        <taxon>Bacillota</taxon>
        <taxon>Bacilli</taxon>
        <taxon>Bacillales</taxon>
        <taxon>Caryophanaceae</taxon>
        <taxon>Sporosarcina</taxon>
    </lineage>
</organism>
<evidence type="ECO:0000313" key="2">
    <source>
        <dbReference type="Proteomes" id="UP001175097"/>
    </source>
</evidence>
<proteinExistence type="predicted"/>
<evidence type="ECO:0000313" key="1">
    <source>
        <dbReference type="EMBL" id="MDN4606575.1"/>
    </source>
</evidence>
<comment type="caution">
    <text evidence="1">The sequence shown here is derived from an EMBL/GenBank/DDBJ whole genome shotgun (WGS) entry which is preliminary data.</text>
</comment>
<dbReference type="Proteomes" id="UP001175097">
    <property type="component" value="Unassembled WGS sequence"/>
</dbReference>